<evidence type="ECO:0000259" key="5">
    <source>
        <dbReference type="PROSITE" id="PS50979"/>
    </source>
</evidence>
<keyword evidence="3" id="KW-0067">ATP-binding</keyword>
<keyword evidence="1" id="KW-0436">Ligase</keyword>
<reference evidence="6" key="2">
    <citation type="submission" date="2024-10" db="UniProtKB">
        <authorList>
            <consortium name="EnsemblProtists"/>
        </authorList>
    </citation>
    <scope>IDENTIFICATION</scope>
</reference>
<evidence type="ECO:0000313" key="7">
    <source>
        <dbReference type="Proteomes" id="UP000013827"/>
    </source>
</evidence>
<dbReference type="EnsemblProtists" id="EOD19083">
    <property type="protein sequence ID" value="EOD19083"/>
    <property type="gene ID" value="EMIHUDRAFT_118181"/>
</dbReference>
<dbReference type="InterPro" id="IPR050856">
    <property type="entry name" value="Biotin_carboxylase_complex"/>
</dbReference>
<dbReference type="HOGENOM" id="CLU_1051437_0_0_1"/>
<keyword evidence="7" id="KW-1185">Reference proteome</keyword>
<dbReference type="Gene3D" id="2.40.50.100">
    <property type="match status" value="1"/>
</dbReference>
<dbReference type="SUPFAM" id="SSF51230">
    <property type="entry name" value="Single hybrid motif"/>
    <property type="match status" value="1"/>
</dbReference>
<protein>
    <recommendedName>
        <fullName evidence="5">Biotin carboxylation domain-containing protein</fullName>
    </recommendedName>
</protein>
<dbReference type="PANTHER" id="PTHR18866">
    <property type="entry name" value="CARBOXYLASE:PYRUVATE/ACETYL-COA/PROPIONYL-COA CARBOXYLASE"/>
    <property type="match status" value="1"/>
</dbReference>
<dbReference type="Pfam" id="PF00364">
    <property type="entry name" value="Biotin_lipoyl"/>
    <property type="match status" value="1"/>
</dbReference>
<dbReference type="SUPFAM" id="SSF52440">
    <property type="entry name" value="PreATP-grasp domain"/>
    <property type="match status" value="1"/>
</dbReference>
<dbReference type="InterPro" id="IPR000089">
    <property type="entry name" value="Biotin_lipoyl"/>
</dbReference>
<organism evidence="6 7">
    <name type="scientific">Emiliania huxleyi (strain CCMP1516)</name>
    <dbReference type="NCBI Taxonomy" id="280463"/>
    <lineage>
        <taxon>Eukaryota</taxon>
        <taxon>Haptista</taxon>
        <taxon>Haptophyta</taxon>
        <taxon>Prymnesiophyceae</taxon>
        <taxon>Isochrysidales</taxon>
        <taxon>Noelaerhabdaceae</taxon>
        <taxon>Emiliania</taxon>
    </lineage>
</organism>
<evidence type="ECO:0000256" key="4">
    <source>
        <dbReference type="ARBA" id="ARBA00023267"/>
    </source>
</evidence>
<dbReference type="Pfam" id="PF00289">
    <property type="entry name" value="Biotin_carb_N"/>
    <property type="match status" value="1"/>
</dbReference>
<feature type="domain" description="Biotin carboxylation" evidence="5">
    <location>
        <begin position="1"/>
        <end position="265"/>
    </location>
</feature>
<keyword evidence="2" id="KW-0547">Nucleotide-binding</keyword>
<dbReference type="GO" id="GO:0005524">
    <property type="term" value="F:ATP binding"/>
    <property type="evidence" value="ECO:0007669"/>
    <property type="project" value="UniProtKB-KW"/>
</dbReference>
<evidence type="ECO:0000313" key="6">
    <source>
        <dbReference type="EnsemblProtists" id="EOD19083"/>
    </source>
</evidence>
<evidence type="ECO:0000256" key="2">
    <source>
        <dbReference type="ARBA" id="ARBA00022741"/>
    </source>
</evidence>
<accession>A0A0D3J6E8</accession>
<dbReference type="RefSeq" id="XP_005771512.1">
    <property type="nucleotide sequence ID" value="XM_005771455.1"/>
</dbReference>
<reference evidence="7" key="1">
    <citation type="journal article" date="2013" name="Nature">
        <title>Pan genome of the phytoplankton Emiliania underpins its global distribution.</title>
        <authorList>
            <person name="Read B.A."/>
            <person name="Kegel J."/>
            <person name="Klute M.J."/>
            <person name="Kuo A."/>
            <person name="Lefebvre S.C."/>
            <person name="Maumus F."/>
            <person name="Mayer C."/>
            <person name="Miller J."/>
            <person name="Monier A."/>
            <person name="Salamov A."/>
            <person name="Young J."/>
            <person name="Aguilar M."/>
            <person name="Claverie J.M."/>
            <person name="Frickenhaus S."/>
            <person name="Gonzalez K."/>
            <person name="Herman E.K."/>
            <person name="Lin Y.C."/>
            <person name="Napier J."/>
            <person name="Ogata H."/>
            <person name="Sarno A.F."/>
            <person name="Shmutz J."/>
            <person name="Schroeder D."/>
            <person name="de Vargas C."/>
            <person name="Verret F."/>
            <person name="von Dassow P."/>
            <person name="Valentin K."/>
            <person name="Van de Peer Y."/>
            <person name="Wheeler G."/>
            <person name="Dacks J.B."/>
            <person name="Delwiche C.F."/>
            <person name="Dyhrman S.T."/>
            <person name="Glockner G."/>
            <person name="John U."/>
            <person name="Richards T."/>
            <person name="Worden A.Z."/>
            <person name="Zhang X."/>
            <person name="Grigoriev I.V."/>
            <person name="Allen A.E."/>
            <person name="Bidle K."/>
            <person name="Borodovsky M."/>
            <person name="Bowler C."/>
            <person name="Brownlee C."/>
            <person name="Cock J.M."/>
            <person name="Elias M."/>
            <person name="Gladyshev V.N."/>
            <person name="Groth M."/>
            <person name="Guda C."/>
            <person name="Hadaegh A."/>
            <person name="Iglesias-Rodriguez M.D."/>
            <person name="Jenkins J."/>
            <person name="Jones B.M."/>
            <person name="Lawson T."/>
            <person name="Leese F."/>
            <person name="Lindquist E."/>
            <person name="Lobanov A."/>
            <person name="Lomsadze A."/>
            <person name="Malik S.B."/>
            <person name="Marsh M.E."/>
            <person name="Mackinder L."/>
            <person name="Mock T."/>
            <person name="Mueller-Roeber B."/>
            <person name="Pagarete A."/>
            <person name="Parker M."/>
            <person name="Probert I."/>
            <person name="Quesneville H."/>
            <person name="Raines C."/>
            <person name="Rensing S.A."/>
            <person name="Riano-Pachon D.M."/>
            <person name="Richier S."/>
            <person name="Rokitta S."/>
            <person name="Shiraiwa Y."/>
            <person name="Soanes D.M."/>
            <person name="van der Giezen M."/>
            <person name="Wahlund T.M."/>
            <person name="Williams B."/>
            <person name="Wilson W."/>
            <person name="Wolfe G."/>
            <person name="Wurch L.L."/>
        </authorList>
    </citation>
    <scope>NUCLEOTIDE SEQUENCE</scope>
</reference>
<dbReference type="PANTHER" id="PTHR18866:SF33">
    <property type="entry name" value="METHYLCROTONOYL-COA CARBOXYLASE SUBUNIT ALPHA, MITOCHONDRIAL-RELATED"/>
    <property type="match status" value="1"/>
</dbReference>
<dbReference type="AlphaFoldDB" id="A0A0D3J6E8"/>
<dbReference type="STRING" id="2903.R1C8W8"/>
<dbReference type="GeneID" id="17264628"/>
<dbReference type="Proteomes" id="UP000013827">
    <property type="component" value="Unassembled WGS sequence"/>
</dbReference>
<proteinExistence type="predicted"/>
<dbReference type="CDD" id="cd06850">
    <property type="entry name" value="biotinyl_domain"/>
    <property type="match status" value="1"/>
</dbReference>
<dbReference type="PaxDb" id="2903-EOD19083"/>
<name>A0A0D3J6E8_EMIH1</name>
<dbReference type="InterPro" id="IPR011053">
    <property type="entry name" value="Single_hybrid_motif"/>
</dbReference>
<dbReference type="InterPro" id="IPR016185">
    <property type="entry name" value="PreATP-grasp_dom_sf"/>
</dbReference>
<dbReference type="eggNOG" id="KOG0238">
    <property type="taxonomic scope" value="Eukaryota"/>
</dbReference>
<evidence type="ECO:0000256" key="3">
    <source>
        <dbReference type="ARBA" id="ARBA00022840"/>
    </source>
</evidence>
<evidence type="ECO:0000256" key="1">
    <source>
        <dbReference type="ARBA" id="ARBA00022598"/>
    </source>
</evidence>
<dbReference type="InterPro" id="IPR011764">
    <property type="entry name" value="Biotin_carboxylation_dom"/>
</dbReference>
<dbReference type="InterPro" id="IPR005481">
    <property type="entry name" value="BC-like_N"/>
</dbReference>
<keyword evidence="4" id="KW-0092">Biotin</keyword>
<dbReference type="GO" id="GO:0016874">
    <property type="term" value="F:ligase activity"/>
    <property type="evidence" value="ECO:0007669"/>
    <property type="project" value="UniProtKB-KW"/>
</dbReference>
<dbReference type="Gene3D" id="3.40.50.20">
    <property type="match status" value="1"/>
</dbReference>
<sequence length="265" mass="27031">MFRRILVANRGEIACRVIQTARRLGVETVAVYSEADARAMHVRMADAAYCIGSAASSDSYLRGERVLQVAADSGAEASDEEGAPAGAPMQLRLWRAGEGGASYGYRVEGGEGGGGGGADGWQPSEGQVELVEESAAGASRTFRAQIGGESVRGAAFIERPATDEPALRVAVSDVAPPAAVRAAEAAASEAGALPRPIVPPMSGKLVRLLVAPGQRVAPGEAVAAMKMEHTLVAAAEATVDVLHAAAGDVVAQKALLVTFATEEAA</sequence>
<dbReference type="PROSITE" id="PS50979">
    <property type="entry name" value="BC"/>
    <property type="match status" value="1"/>
</dbReference>
<dbReference type="KEGG" id="ehx:EMIHUDRAFT_118181"/>